<gene>
    <name evidence="2" type="ORF">OQI_31155</name>
</gene>
<feature type="compositionally biased region" description="Low complexity" evidence="1">
    <location>
        <begin position="32"/>
        <end position="41"/>
    </location>
</feature>
<proteinExistence type="predicted"/>
<dbReference type="Proteomes" id="UP000194266">
    <property type="component" value="Unassembled WGS sequence"/>
</dbReference>
<name>A0ABX3YB40_9ACTN</name>
<feature type="region of interest" description="Disordered" evidence="1">
    <location>
        <begin position="28"/>
        <end position="61"/>
    </location>
</feature>
<keyword evidence="3" id="KW-1185">Reference proteome</keyword>
<evidence type="ECO:0000313" key="3">
    <source>
        <dbReference type="Proteomes" id="UP000194266"/>
    </source>
</evidence>
<dbReference type="EMBL" id="MRYD01000258">
    <property type="protein sequence ID" value="OSZ56751.1"/>
    <property type="molecule type" value="Genomic_DNA"/>
</dbReference>
<sequence length="61" mass="6054">MDRIAGPERVGPAVGTALVGPVGHRLLPAPPDAALAATAPARHPRGSEPSARASPPDTTPT</sequence>
<evidence type="ECO:0000256" key="1">
    <source>
        <dbReference type="SAM" id="MobiDB-lite"/>
    </source>
</evidence>
<evidence type="ECO:0000313" key="2">
    <source>
        <dbReference type="EMBL" id="OSZ56751.1"/>
    </source>
</evidence>
<accession>A0ABX3YB40</accession>
<comment type="caution">
    <text evidence="2">The sequence shown here is derived from an EMBL/GenBank/DDBJ whole genome shotgun (WGS) entry which is preliminary data.</text>
</comment>
<organism evidence="2 3">
    <name type="scientific">Streptomyces pharetrae CZA14</name>
    <dbReference type="NCBI Taxonomy" id="1144883"/>
    <lineage>
        <taxon>Bacteria</taxon>
        <taxon>Bacillati</taxon>
        <taxon>Actinomycetota</taxon>
        <taxon>Actinomycetes</taxon>
        <taxon>Kitasatosporales</taxon>
        <taxon>Streptomycetaceae</taxon>
        <taxon>Streptomyces</taxon>
    </lineage>
</organism>
<protein>
    <submittedName>
        <fullName evidence="2">Uncharacterized protein</fullName>
    </submittedName>
</protein>
<reference evidence="2 3" key="1">
    <citation type="submission" date="2016-12" db="EMBL/GenBank/DDBJ databases">
        <title>Genome Mining:The Detection of Biosynthetic Gene Clusters to Aid in the Expression of Curamycin A produced by Streptomyces sp. strain CZA14.</title>
        <authorList>
            <person name="Durrell K.A."/>
            <person name="Kirby B.M."/>
            <person name="Khan W."/>
            <person name="Mthethwa T."/>
            <person name="Le Roes-Hill M."/>
        </authorList>
    </citation>
    <scope>NUCLEOTIDE SEQUENCE [LARGE SCALE GENOMIC DNA]</scope>
    <source>
        <strain evidence="2 3">CZA14</strain>
    </source>
</reference>